<dbReference type="Pfam" id="PF07714">
    <property type="entry name" value="PK_Tyr_Ser-Thr"/>
    <property type="match status" value="1"/>
</dbReference>
<evidence type="ECO:0000256" key="1">
    <source>
        <dbReference type="ARBA" id="ARBA00022741"/>
    </source>
</evidence>
<dbReference type="AlphaFoldDB" id="A0A3S3QCH9"/>
<gene>
    <name evidence="5" type="ORF">CKAN_01192800</name>
</gene>
<feature type="domain" description="Protein kinase" evidence="4">
    <location>
        <begin position="435"/>
        <end position="717"/>
    </location>
</feature>
<reference evidence="5 6" key="1">
    <citation type="journal article" date="2019" name="Nat. Plants">
        <title>Stout camphor tree genome fills gaps in understanding of flowering plant genome evolution.</title>
        <authorList>
            <person name="Chaw S.M."/>
            <person name="Liu Y.C."/>
            <person name="Wu Y.W."/>
            <person name="Wang H.Y."/>
            <person name="Lin C.I."/>
            <person name="Wu C.S."/>
            <person name="Ke H.M."/>
            <person name="Chang L.Y."/>
            <person name="Hsu C.Y."/>
            <person name="Yang H.T."/>
            <person name="Sudianto E."/>
            <person name="Hsu M.H."/>
            <person name="Wu K.P."/>
            <person name="Wang L.N."/>
            <person name="Leebens-Mack J.H."/>
            <person name="Tsai I.J."/>
        </authorList>
    </citation>
    <scope>NUCLEOTIDE SEQUENCE [LARGE SCALE GENOMIC DNA]</scope>
    <source>
        <strain evidence="6">cv. Chaw 1501</strain>
        <tissue evidence="5">Young leaves</tissue>
    </source>
</reference>
<dbReference type="InterPro" id="IPR000719">
    <property type="entry name" value="Prot_kinase_dom"/>
</dbReference>
<feature type="compositionally biased region" description="Polar residues" evidence="3">
    <location>
        <begin position="205"/>
        <end position="221"/>
    </location>
</feature>
<dbReference type="PANTHER" id="PTHR47989:SF14">
    <property type="entry name" value="INACTIVE PROTEIN KINASE SELMODRAFT_444075"/>
    <property type="match status" value="1"/>
</dbReference>
<dbReference type="PROSITE" id="PS50011">
    <property type="entry name" value="PROTEIN_KINASE_DOM"/>
    <property type="match status" value="1"/>
</dbReference>
<comment type="caution">
    <text evidence="5">The sequence shown here is derived from an EMBL/GenBank/DDBJ whole genome shotgun (WGS) entry which is preliminary data.</text>
</comment>
<sequence length="771" mass="86205">MLSAEIQQFHRLTDNTISHRNTENVIVAVRADNEISRTALAWALAHVVRPGDSITILAVVPGQNRGKKLWILPRFAGDCASRHRKSSPDRRCQISESCSQMVLQFHGVCDPNQIDMKIKVVSATTAGVVAAECKRAGANWVVLDKQLKHEQKHCMEELQCNIVAIKRSQPKVLRLNLCELHEPEPPFSSPESDERPQESRIKHSTPISSHNNPKSSTFRTSNQASLFSSHVGYSPFHVCERNPLFEGFYKGESSFRAESVDFEDAATTFDSDGEGSGSSSLHPLLDTARQRAYGDSSTFNFERSRQNQSSNPTSSSAPYHSHKVYWIPQNNMDDQKPAMGNYITTVKTKFSTAKTLLERFAEFDGEAGPQRVGLDLTHRGDYVFNSNVREVVSLCRSSASIPPPLCSICQHKVPVFGKPPRWFSYRELEDATDGFSELNFLAVGGFGSVHRGVLRDGQMVAVKQLKVSSSQGDAEFCAEVEVLSCAQHRNVVMLIGFCIEGKRRVLVYEYICNGSLDFHLYGSSRPPLDWHARVKIASGTARGLRYLHEDCRVGCIVHRDMRPKNILVTHDFEPLVGDFGLARWHPDGELAVETRVIGTFGYLAPEYAESGKISEKADVYAFGVVLLELITGRKAVDMTRRKGQQLLAEWARPVLALEEGGQPMVFDRLLDPRLQLHMVPHQLHAMARAAAFCLCRDPDERPSMSKILRVLEGDTFTDRAFDMDSVGSRSGRMNGFLQETHGELRGSHSPRLSHEALKRLYAEKSLMKPLL</sequence>
<evidence type="ECO:0000313" key="6">
    <source>
        <dbReference type="Proteomes" id="UP000283530"/>
    </source>
</evidence>
<proteinExistence type="predicted"/>
<dbReference type="SUPFAM" id="SSF56112">
    <property type="entry name" value="Protein kinase-like (PK-like)"/>
    <property type="match status" value="1"/>
</dbReference>
<dbReference type="GO" id="GO:0004672">
    <property type="term" value="F:protein kinase activity"/>
    <property type="evidence" value="ECO:0007669"/>
    <property type="project" value="InterPro"/>
</dbReference>
<keyword evidence="6" id="KW-1185">Reference proteome</keyword>
<protein>
    <submittedName>
        <fullName evidence="5">Inactive protein kinase-like protein isoform X2</fullName>
    </submittedName>
</protein>
<dbReference type="STRING" id="337451.A0A3S3QCH9"/>
<dbReference type="Gene3D" id="3.30.200.20">
    <property type="entry name" value="Phosphorylase Kinase, domain 1"/>
    <property type="match status" value="1"/>
</dbReference>
<accession>A0A3S3QCH9</accession>
<dbReference type="PANTHER" id="PTHR47989">
    <property type="entry name" value="OS01G0750732 PROTEIN"/>
    <property type="match status" value="1"/>
</dbReference>
<dbReference type="FunFam" id="3.30.200.20:FF:000162">
    <property type="entry name" value="Adenine nucleotide alpha hydrolase-like domain kinase"/>
    <property type="match status" value="1"/>
</dbReference>
<keyword evidence="5" id="KW-0418">Kinase</keyword>
<name>A0A3S3QCH9_9MAGN</name>
<dbReference type="InterPro" id="IPR008266">
    <property type="entry name" value="Tyr_kinase_AS"/>
</dbReference>
<keyword evidence="2" id="KW-0067">ATP-binding</keyword>
<keyword evidence="1" id="KW-0547">Nucleotide-binding</keyword>
<dbReference type="InterPro" id="IPR001245">
    <property type="entry name" value="Ser-Thr/Tyr_kinase_cat_dom"/>
</dbReference>
<dbReference type="EMBL" id="QPKB01000004">
    <property type="protein sequence ID" value="RWR83181.1"/>
    <property type="molecule type" value="Genomic_DNA"/>
</dbReference>
<feature type="region of interest" description="Disordered" evidence="3">
    <location>
        <begin position="299"/>
        <end position="318"/>
    </location>
</feature>
<feature type="compositionally biased region" description="Basic and acidic residues" evidence="3">
    <location>
        <begin position="192"/>
        <end position="201"/>
    </location>
</feature>
<dbReference type="OrthoDB" id="757296at2759"/>
<evidence type="ECO:0000313" key="5">
    <source>
        <dbReference type="EMBL" id="RWR83181.1"/>
    </source>
</evidence>
<feature type="region of interest" description="Disordered" evidence="3">
    <location>
        <begin position="183"/>
        <end position="221"/>
    </location>
</feature>
<dbReference type="Gene3D" id="1.10.510.10">
    <property type="entry name" value="Transferase(Phosphotransferase) domain 1"/>
    <property type="match status" value="1"/>
</dbReference>
<dbReference type="FunFam" id="1.10.510.10:FF:000298">
    <property type="entry name" value="Adenine nucleotide alpha hydrolase-like domain kinase"/>
    <property type="match status" value="1"/>
</dbReference>
<evidence type="ECO:0000256" key="2">
    <source>
        <dbReference type="ARBA" id="ARBA00022840"/>
    </source>
</evidence>
<dbReference type="PROSITE" id="PS00109">
    <property type="entry name" value="PROTEIN_KINASE_TYR"/>
    <property type="match status" value="1"/>
</dbReference>
<organism evidence="5 6">
    <name type="scientific">Cinnamomum micranthum f. kanehirae</name>
    <dbReference type="NCBI Taxonomy" id="337451"/>
    <lineage>
        <taxon>Eukaryota</taxon>
        <taxon>Viridiplantae</taxon>
        <taxon>Streptophyta</taxon>
        <taxon>Embryophyta</taxon>
        <taxon>Tracheophyta</taxon>
        <taxon>Spermatophyta</taxon>
        <taxon>Magnoliopsida</taxon>
        <taxon>Magnoliidae</taxon>
        <taxon>Laurales</taxon>
        <taxon>Lauraceae</taxon>
        <taxon>Cinnamomum</taxon>
    </lineage>
</organism>
<evidence type="ECO:0000259" key="4">
    <source>
        <dbReference type="PROSITE" id="PS50011"/>
    </source>
</evidence>
<dbReference type="Proteomes" id="UP000283530">
    <property type="component" value="Unassembled WGS sequence"/>
</dbReference>
<dbReference type="CDD" id="cd14066">
    <property type="entry name" value="STKc_IRAK"/>
    <property type="match status" value="1"/>
</dbReference>
<dbReference type="GO" id="GO:0005524">
    <property type="term" value="F:ATP binding"/>
    <property type="evidence" value="ECO:0007669"/>
    <property type="project" value="UniProtKB-KW"/>
</dbReference>
<keyword evidence="5" id="KW-0808">Transferase</keyword>
<evidence type="ECO:0000256" key="3">
    <source>
        <dbReference type="SAM" id="MobiDB-lite"/>
    </source>
</evidence>
<dbReference type="InterPro" id="IPR011009">
    <property type="entry name" value="Kinase-like_dom_sf"/>
</dbReference>